<dbReference type="GO" id="GO:0016279">
    <property type="term" value="F:protein-lysine N-methyltransferase activity"/>
    <property type="evidence" value="ECO:0007669"/>
    <property type="project" value="InterPro"/>
</dbReference>
<organism evidence="5 6">
    <name type="scientific">Candidatus Falkowbacteria bacterium CG10_big_fil_rev_8_21_14_0_10_39_11</name>
    <dbReference type="NCBI Taxonomy" id="1974565"/>
    <lineage>
        <taxon>Bacteria</taxon>
        <taxon>Candidatus Falkowiibacteriota</taxon>
    </lineage>
</organism>
<feature type="transmembrane region" description="Helical" evidence="4">
    <location>
        <begin position="17"/>
        <end position="38"/>
    </location>
</feature>
<keyword evidence="4" id="KW-1133">Transmembrane helix</keyword>
<evidence type="ECO:0000256" key="1">
    <source>
        <dbReference type="ARBA" id="ARBA00022603"/>
    </source>
</evidence>
<evidence type="ECO:0000256" key="4">
    <source>
        <dbReference type="SAM" id="Phobius"/>
    </source>
</evidence>
<proteinExistence type="predicted"/>
<dbReference type="InterPro" id="IPR029063">
    <property type="entry name" value="SAM-dependent_MTases_sf"/>
</dbReference>
<name>A0A2H0V451_9BACT</name>
<dbReference type="GO" id="GO:0032259">
    <property type="term" value="P:methylation"/>
    <property type="evidence" value="ECO:0007669"/>
    <property type="project" value="UniProtKB-KW"/>
</dbReference>
<dbReference type="SUPFAM" id="SSF53335">
    <property type="entry name" value="S-adenosyl-L-methionine-dependent methyltransferases"/>
    <property type="match status" value="1"/>
</dbReference>
<evidence type="ECO:0000313" key="5">
    <source>
        <dbReference type="EMBL" id="PIR93835.1"/>
    </source>
</evidence>
<keyword evidence="4" id="KW-0472">Membrane</keyword>
<gene>
    <name evidence="5" type="ORF">COT97_04760</name>
</gene>
<sequence length="201" mass="23871">MFFALCFNILMIKTMILFYWFLLGICIVIMIIVGMIQFSNLFALLRTKGVPYVPLFGYQLRYLKKFIKFDNPNIKLVDLGSGDGRVLRVFEKMGIKDITGYEINWWAHFKGCCLKRIKKSHVKLCLKNFHRINLSEYDVVFCYLLDTALKRLREKFDQELKPGSRIISYAFQIPDWHEPDQIIVPNEKHPGRDRIYIYDIK</sequence>
<dbReference type="EMBL" id="PFAP01000035">
    <property type="protein sequence ID" value="PIR93835.1"/>
    <property type="molecule type" value="Genomic_DNA"/>
</dbReference>
<reference evidence="6" key="1">
    <citation type="submission" date="2017-09" db="EMBL/GenBank/DDBJ databases">
        <title>Depth-based differentiation of microbial function through sediment-hosted aquifers and enrichment of novel symbionts in the deep terrestrial subsurface.</title>
        <authorList>
            <person name="Probst A.J."/>
            <person name="Ladd B."/>
            <person name="Jarett J.K."/>
            <person name="Geller-Mcgrath D.E."/>
            <person name="Sieber C.M.K."/>
            <person name="Emerson J.B."/>
            <person name="Anantharaman K."/>
            <person name="Thomas B.C."/>
            <person name="Malmstrom R."/>
            <person name="Stieglmeier M."/>
            <person name="Klingl A."/>
            <person name="Woyke T."/>
            <person name="Ryan C.M."/>
            <person name="Banfield J.F."/>
        </authorList>
    </citation>
    <scope>NUCLEOTIDE SEQUENCE [LARGE SCALE GENOMIC DNA]</scope>
</reference>
<dbReference type="AlphaFoldDB" id="A0A2H0V451"/>
<protein>
    <recommendedName>
        <fullName evidence="7">SAM-dependent methyltransferase</fullName>
    </recommendedName>
</protein>
<dbReference type="Proteomes" id="UP000229901">
    <property type="component" value="Unassembled WGS sequence"/>
</dbReference>
<keyword evidence="1" id="KW-0489">Methyltransferase</keyword>
<keyword evidence="3" id="KW-0949">S-adenosyl-L-methionine</keyword>
<evidence type="ECO:0000313" key="6">
    <source>
        <dbReference type="Proteomes" id="UP000229901"/>
    </source>
</evidence>
<dbReference type="PANTHER" id="PTHR13610">
    <property type="entry name" value="METHYLTRANSFERASE DOMAIN-CONTAINING PROTEIN"/>
    <property type="match status" value="1"/>
</dbReference>
<evidence type="ECO:0000256" key="3">
    <source>
        <dbReference type="ARBA" id="ARBA00022691"/>
    </source>
</evidence>
<dbReference type="Gene3D" id="3.40.50.150">
    <property type="entry name" value="Vaccinia Virus protein VP39"/>
    <property type="match status" value="1"/>
</dbReference>
<comment type="caution">
    <text evidence="5">The sequence shown here is derived from an EMBL/GenBank/DDBJ whole genome shotgun (WGS) entry which is preliminary data.</text>
</comment>
<dbReference type="CDD" id="cd02440">
    <property type="entry name" value="AdoMet_MTases"/>
    <property type="match status" value="1"/>
</dbReference>
<keyword evidence="4" id="KW-0812">Transmembrane</keyword>
<evidence type="ECO:0008006" key="7">
    <source>
        <dbReference type="Google" id="ProtNLM"/>
    </source>
</evidence>
<dbReference type="InterPro" id="IPR026170">
    <property type="entry name" value="FAM173A/B"/>
</dbReference>
<dbReference type="PANTHER" id="PTHR13610:SF9">
    <property type="entry name" value="FI06469P"/>
    <property type="match status" value="1"/>
</dbReference>
<accession>A0A2H0V451</accession>
<evidence type="ECO:0000256" key="2">
    <source>
        <dbReference type="ARBA" id="ARBA00022679"/>
    </source>
</evidence>
<keyword evidence="2" id="KW-0808">Transferase</keyword>